<dbReference type="PANTHER" id="PTHR34719:SF2">
    <property type="entry name" value="NICKEL-RESPONSIVE REGULATOR"/>
    <property type="match status" value="1"/>
</dbReference>
<dbReference type="GO" id="GO:0003677">
    <property type="term" value="F:DNA binding"/>
    <property type="evidence" value="ECO:0007669"/>
    <property type="project" value="UniProtKB-KW"/>
</dbReference>
<evidence type="ECO:0000259" key="6">
    <source>
        <dbReference type="Pfam" id="PF08753"/>
    </source>
</evidence>
<dbReference type="InterPro" id="IPR013321">
    <property type="entry name" value="Arc_rbn_hlx_hlx"/>
</dbReference>
<comment type="caution">
    <text evidence="7">The sequence shown here is derived from an EMBL/GenBank/DDBJ whole genome shotgun (WGS) entry which is preliminary data.</text>
</comment>
<keyword evidence="4" id="KW-0804">Transcription</keyword>
<evidence type="ECO:0000256" key="3">
    <source>
        <dbReference type="ARBA" id="ARBA00023125"/>
    </source>
</evidence>
<dbReference type="Gene3D" id="1.10.1220.10">
    <property type="entry name" value="Met repressor-like"/>
    <property type="match status" value="1"/>
</dbReference>
<protein>
    <recommendedName>
        <fullName evidence="8">Transcription factor NikR nickel binding C-terminal domain-containing protein</fullName>
    </recommendedName>
</protein>
<feature type="domain" description="Ribbon-helix-helix protein CopG" evidence="5">
    <location>
        <begin position="5"/>
        <end position="36"/>
    </location>
</feature>
<feature type="domain" description="Transcription factor NikR nickel binding C-terminal" evidence="6">
    <location>
        <begin position="106"/>
        <end position="157"/>
    </location>
</feature>
<dbReference type="GO" id="GO:0006355">
    <property type="term" value="P:regulation of DNA-templated transcription"/>
    <property type="evidence" value="ECO:0007669"/>
    <property type="project" value="InterPro"/>
</dbReference>
<evidence type="ECO:0000259" key="5">
    <source>
        <dbReference type="Pfam" id="PF01402"/>
    </source>
</evidence>
<dbReference type="CDD" id="cd22231">
    <property type="entry name" value="RHH_NikR_HicB-like"/>
    <property type="match status" value="1"/>
</dbReference>
<sequence>MEEYKRFTISLPPDLYEKFEEFRNKIGLSRSDAIRKSMHLLMTQEETLSVGSEKIVGCITLMMTHEHFDSTEEHSHEHLLGSNHDHEYSSRTTYANVQQTDEILKIDIQHHFHNIIISTMHVHLEYNRCLEIIAVSGSYNDIKKLKDRLQRLKIVLSLGFFIADNVPIREREK</sequence>
<evidence type="ECO:0000256" key="2">
    <source>
        <dbReference type="ARBA" id="ARBA00023015"/>
    </source>
</evidence>
<dbReference type="InterPro" id="IPR014864">
    <property type="entry name" value="TF_NikR_Ni-bd_C"/>
</dbReference>
<gene>
    <name evidence="7" type="ORF">LCGC14_2060150</name>
</gene>
<evidence type="ECO:0000313" key="7">
    <source>
        <dbReference type="EMBL" id="KKL74914.1"/>
    </source>
</evidence>
<accession>A0A0F9ELK1</accession>
<dbReference type="InterPro" id="IPR045865">
    <property type="entry name" value="ACT-like_dom_sf"/>
</dbReference>
<dbReference type="AlphaFoldDB" id="A0A0F9ELK1"/>
<proteinExistence type="inferred from homology"/>
<dbReference type="EMBL" id="LAZR01024505">
    <property type="protein sequence ID" value="KKL74914.1"/>
    <property type="molecule type" value="Genomic_DNA"/>
</dbReference>
<dbReference type="InterPro" id="IPR002145">
    <property type="entry name" value="CopG"/>
</dbReference>
<evidence type="ECO:0000256" key="1">
    <source>
        <dbReference type="ARBA" id="ARBA00008478"/>
    </source>
</evidence>
<organism evidence="7">
    <name type="scientific">marine sediment metagenome</name>
    <dbReference type="NCBI Taxonomy" id="412755"/>
    <lineage>
        <taxon>unclassified sequences</taxon>
        <taxon>metagenomes</taxon>
        <taxon>ecological metagenomes</taxon>
    </lineage>
</organism>
<evidence type="ECO:0008006" key="8">
    <source>
        <dbReference type="Google" id="ProtNLM"/>
    </source>
</evidence>
<dbReference type="SUPFAM" id="SSF55021">
    <property type="entry name" value="ACT-like"/>
    <property type="match status" value="1"/>
</dbReference>
<evidence type="ECO:0000256" key="4">
    <source>
        <dbReference type="ARBA" id="ARBA00023163"/>
    </source>
</evidence>
<dbReference type="InterPro" id="IPR050192">
    <property type="entry name" value="CopG/NikR_regulator"/>
</dbReference>
<dbReference type="Pfam" id="PF01402">
    <property type="entry name" value="RHH_1"/>
    <property type="match status" value="1"/>
</dbReference>
<keyword evidence="2" id="KW-0805">Transcription regulation</keyword>
<dbReference type="PANTHER" id="PTHR34719">
    <property type="entry name" value="NICKEL-RESPONSIVE REGULATOR"/>
    <property type="match status" value="1"/>
</dbReference>
<name>A0A0F9ELK1_9ZZZZ</name>
<dbReference type="InterPro" id="IPR027271">
    <property type="entry name" value="Acetolactate_synth/TF_NikR_C"/>
</dbReference>
<comment type="similarity">
    <text evidence="1">Belongs to the transcriptional regulatory CopG/NikR family.</text>
</comment>
<dbReference type="Gene3D" id="3.30.70.1150">
    <property type="entry name" value="ACT-like. Chain A, domain 2"/>
    <property type="match status" value="1"/>
</dbReference>
<dbReference type="InterPro" id="IPR010985">
    <property type="entry name" value="Ribbon_hlx_hlx"/>
</dbReference>
<keyword evidence="3" id="KW-0238">DNA-binding</keyword>
<reference evidence="7" key="1">
    <citation type="journal article" date="2015" name="Nature">
        <title>Complex archaea that bridge the gap between prokaryotes and eukaryotes.</title>
        <authorList>
            <person name="Spang A."/>
            <person name="Saw J.H."/>
            <person name="Jorgensen S.L."/>
            <person name="Zaremba-Niedzwiedzka K."/>
            <person name="Martijn J."/>
            <person name="Lind A.E."/>
            <person name="van Eijk R."/>
            <person name="Schleper C."/>
            <person name="Guy L."/>
            <person name="Ettema T.J."/>
        </authorList>
    </citation>
    <scope>NUCLEOTIDE SEQUENCE</scope>
</reference>
<dbReference type="SUPFAM" id="SSF47598">
    <property type="entry name" value="Ribbon-helix-helix"/>
    <property type="match status" value="1"/>
</dbReference>
<dbReference type="Pfam" id="PF08753">
    <property type="entry name" value="NikR_C"/>
    <property type="match status" value="1"/>
</dbReference>